<evidence type="ECO:0000313" key="3">
    <source>
        <dbReference type="Proteomes" id="UP000318483"/>
    </source>
</evidence>
<sequence length="235" mass="25834">MIGPEFPALLTAHPAPSGVSAFRAALEGVARSELGATDLVWTTSDDRCEFTLILEPEVNAAASAQMLLVAMLAIGDAIGSLAPPQIGVTYGWPDVIFLNGARVGHARIAMENVDYPEWLVIGGDLSMSPKSRCIEPGDTPEQTCFADEGCEDIRPGQLIAMAARHLLRWLDEWERNGFDDIRKQWLRRLDAHQPLAGRHKDDWHDMDAEGNAVTRTGENPTTLHLLHNLRENHAT</sequence>
<organism evidence="2 3">
    <name type="scientific">Qingshengfaniella alkalisoli</name>
    <dbReference type="NCBI Taxonomy" id="2599296"/>
    <lineage>
        <taxon>Bacteria</taxon>
        <taxon>Pseudomonadati</taxon>
        <taxon>Pseudomonadota</taxon>
        <taxon>Alphaproteobacteria</taxon>
        <taxon>Rhodobacterales</taxon>
        <taxon>Paracoccaceae</taxon>
        <taxon>Qingshengfaniella</taxon>
    </lineage>
</organism>
<reference evidence="2 3" key="1">
    <citation type="submission" date="2019-07" db="EMBL/GenBank/DDBJ databases">
        <title>Litoreibacter alkalisoli sp. nov., isolated from saline-alkaline soil.</title>
        <authorList>
            <person name="Wang S."/>
            <person name="Xu L."/>
            <person name="Xing Y.-T."/>
            <person name="Sun J.-Q."/>
        </authorList>
    </citation>
    <scope>NUCLEOTIDE SEQUENCE [LARGE SCALE GENOMIC DNA]</scope>
    <source>
        <strain evidence="2 3">LN3S51</strain>
    </source>
</reference>
<dbReference type="InterPro" id="IPR004143">
    <property type="entry name" value="BPL_LPL_catalytic"/>
</dbReference>
<dbReference type="Gene3D" id="3.30.930.10">
    <property type="entry name" value="Bira Bifunctional Protein, Domain 2"/>
    <property type="match status" value="1"/>
</dbReference>
<dbReference type="KEGG" id="lit:FPZ52_09290"/>
<dbReference type="Pfam" id="PF16917">
    <property type="entry name" value="BPL_LplA_LipB_2"/>
    <property type="match status" value="1"/>
</dbReference>
<feature type="domain" description="BPL/LPL catalytic" evidence="1">
    <location>
        <begin position="6"/>
        <end position="186"/>
    </location>
</feature>
<dbReference type="InterPro" id="IPR045864">
    <property type="entry name" value="aa-tRNA-synth_II/BPL/LPL"/>
</dbReference>
<evidence type="ECO:0000313" key="2">
    <source>
        <dbReference type="EMBL" id="QDY69794.1"/>
    </source>
</evidence>
<dbReference type="SUPFAM" id="SSF55681">
    <property type="entry name" value="Class II aaRS and biotin synthetases"/>
    <property type="match status" value="1"/>
</dbReference>
<name>A0A5B8IVY7_9RHOB</name>
<dbReference type="EMBL" id="CP042261">
    <property type="protein sequence ID" value="QDY69794.1"/>
    <property type="molecule type" value="Genomic_DNA"/>
</dbReference>
<evidence type="ECO:0000259" key="1">
    <source>
        <dbReference type="Pfam" id="PF16917"/>
    </source>
</evidence>
<proteinExistence type="predicted"/>
<dbReference type="RefSeq" id="WP_146365171.1">
    <property type="nucleotide sequence ID" value="NZ_CP042261.1"/>
</dbReference>
<dbReference type="Proteomes" id="UP000318483">
    <property type="component" value="Chromosome"/>
</dbReference>
<accession>A0A5B8IVY7</accession>
<keyword evidence="3" id="KW-1185">Reference proteome</keyword>
<dbReference type="AlphaFoldDB" id="A0A5B8IVY7"/>
<protein>
    <recommendedName>
        <fullName evidence="1">BPL/LPL catalytic domain-containing protein</fullName>
    </recommendedName>
</protein>
<dbReference type="OrthoDB" id="7657788at2"/>
<gene>
    <name evidence="2" type="ORF">FPZ52_09290</name>
</gene>